<keyword evidence="1 6" id="KW-0597">Phosphoprotein</keyword>
<dbReference type="GO" id="GO:0000976">
    <property type="term" value="F:transcription cis-regulatory region binding"/>
    <property type="evidence" value="ECO:0007669"/>
    <property type="project" value="TreeGrafter"/>
</dbReference>
<dbReference type="InterPro" id="IPR036388">
    <property type="entry name" value="WH-like_DNA-bd_sf"/>
</dbReference>
<dbReference type="Pfam" id="PF00486">
    <property type="entry name" value="Trans_reg_C"/>
    <property type="match status" value="1"/>
</dbReference>
<feature type="modified residue" description="4-aspartylphosphate" evidence="6">
    <location>
        <position position="48"/>
    </location>
</feature>
<keyword evidence="3 7" id="KW-0238">DNA-binding</keyword>
<dbReference type="SMART" id="SM00448">
    <property type="entry name" value="REC"/>
    <property type="match status" value="1"/>
</dbReference>
<feature type="DNA-binding region" description="OmpR/PhoB-type" evidence="7">
    <location>
        <begin position="121"/>
        <end position="217"/>
    </location>
</feature>
<evidence type="ECO:0000256" key="7">
    <source>
        <dbReference type="PROSITE-ProRule" id="PRU01091"/>
    </source>
</evidence>
<dbReference type="SUPFAM" id="SSF52172">
    <property type="entry name" value="CheY-like"/>
    <property type="match status" value="1"/>
</dbReference>
<accession>A0A6L3VHA4</accession>
<dbReference type="GO" id="GO:0005829">
    <property type="term" value="C:cytosol"/>
    <property type="evidence" value="ECO:0007669"/>
    <property type="project" value="TreeGrafter"/>
</dbReference>
<dbReference type="SMART" id="SM00862">
    <property type="entry name" value="Trans_reg_C"/>
    <property type="match status" value="1"/>
</dbReference>
<evidence type="ECO:0000256" key="1">
    <source>
        <dbReference type="ARBA" id="ARBA00022553"/>
    </source>
</evidence>
<dbReference type="InterPro" id="IPR001789">
    <property type="entry name" value="Sig_transdc_resp-reg_receiver"/>
</dbReference>
<evidence type="ECO:0000256" key="2">
    <source>
        <dbReference type="ARBA" id="ARBA00023015"/>
    </source>
</evidence>
<dbReference type="AlphaFoldDB" id="A0A6L3VHA4"/>
<keyword evidence="4" id="KW-0804">Transcription</keyword>
<feature type="domain" description="Response regulatory" evidence="8">
    <location>
        <begin position="2"/>
        <end position="112"/>
    </location>
</feature>
<dbReference type="InterPro" id="IPR001867">
    <property type="entry name" value="OmpR/PhoB-type_DNA-bd"/>
</dbReference>
<keyword evidence="2" id="KW-0805">Transcription regulation</keyword>
<gene>
    <name evidence="10" type="ORF">F9B16_43360</name>
</gene>
<evidence type="ECO:0000256" key="6">
    <source>
        <dbReference type="PROSITE-ProRule" id="PRU00169"/>
    </source>
</evidence>
<dbReference type="Gene3D" id="6.10.250.690">
    <property type="match status" value="1"/>
</dbReference>
<comment type="caution">
    <text evidence="10">The sequence shown here is derived from an EMBL/GenBank/DDBJ whole genome shotgun (WGS) entry which is preliminary data.</text>
</comment>
<evidence type="ECO:0000259" key="9">
    <source>
        <dbReference type="PROSITE" id="PS51755"/>
    </source>
</evidence>
<feature type="domain" description="OmpR/PhoB-type" evidence="9">
    <location>
        <begin position="121"/>
        <end position="217"/>
    </location>
</feature>
<dbReference type="InterPro" id="IPR039420">
    <property type="entry name" value="WalR-like"/>
</dbReference>
<evidence type="ECO:0000256" key="4">
    <source>
        <dbReference type="ARBA" id="ARBA00023163"/>
    </source>
</evidence>
<dbReference type="Gene3D" id="3.40.50.2300">
    <property type="match status" value="1"/>
</dbReference>
<dbReference type="PROSITE" id="PS51755">
    <property type="entry name" value="OMPR_PHOB"/>
    <property type="match status" value="1"/>
</dbReference>
<dbReference type="SUPFAM" id="SSF46894">
    <property type="entry name" value="C-terminal effector domain of the bipartite response regulators"/>
    <property type="match status" value="1"/>
</dbReference>
<keyword evidence="11" id="KW-1185">Reference proteome</keyword>
<dbReference type="GO" id="GO:0000156">
    <property type="term" value="F:phosphorelay response regulator activity"/>
    <property type="evidence" value="ECO:0007669"/>
    <property type="project" value="TreeGrafter"/>
</dbReference>
<dbReference type="PANTHER" id="PTHR48111:SF72">
    <property type="entry name" value="SENSORY TRANSDUCTION PROTEIN REGX3"/>
    <property type="match status" value="1"/>
</dbReference>
<dbReference type="EMBL" id="WBMR01000247">
    <property type="protein sequence ID" value="KAB2363231.1"/>
    <property type="molecule type" value="Genomic_DNA"/>
</dbReference>
<dbReference type="RefSeq" id="WP_151546096.1">
    <property type="nucleotide sequence ID" value="NZ_WBMR01000247.1"/>
</dbReference>
<dbReference type="CDD" id="cd00383">
    <property type="entry name" value="trans_reg_C"/>
    <property type="match status" value="1"/>
</dbReference>
<dbReference type="PANTHER" id="PTHR48111">
    <property type="entry name" value="REGULATOR OF RPOS"/>
    <property type="match status" value="1"/>
</dbReference>
<evidence type="ECO:0000259" key="8">
    <source>
        <dbReference type="PROSITE" id="PS50110"/>
    </source>
</evidence>
<dbReference type="Gene3D" id="1.10.10.10">
    <property type="entry name" value="Winged helix-like DNA-binding domain superfamily/Winged helix DNA-binding domain"/>
    <property type="match status" value="1"/>
</dbReference>
<dbReference type="Pfam" id="PF00072">
    <property type="entry name" value="Response_reg"/>
    <property type="match status" value="1"/>
</dbReference>
<organism evidence="10 11">
    <name type="scientific">Actinomadura montaniterrae</name>
    <dbReference type="NCBI Taxonomy" id="1803903"/>
    <lineage>
        <taxon>Bacteria</taxon>
        <taxon>Bacillati</taxon>
        <taxon>Actinomycetota</taxon>
        <taxon>Actinomycetes</taxon>
        <taxon>Streptosporangiales</taxon>
        <taxon>Thermomonosporaceae</taxon>
        <taxon>Actinomadura</taxon>
    </lineage>
</organism>
<dbReference type="GO" id="GO:0006355">
    <property type="term" value="P:regulation of DNA-templated transcription"/>
    <property type="evidence" value="ECO:0007669"/>
    <property type="project" value="InterPro"/>
</dbReference>
<dbReference type="Proteomes" id="UP000483004">
    <property type="component" value="Unassembled WGS sequence"/>
</dbReference>
<evidence type="ECO:0000313" key="11">
    <source>
        <dbReference type="Proteomes" id="UP000483004"/>
    </source>
</evidence>
<dbReference type="GO" id="GO:0032993">
    <property type="term" value="C:protein-DNA complex"/>
    <property type="evidence" value="ECO:0007669"/>
    <property type="project" value="TreeGrafter"/>
</dbReference>
<dbReference type="InterPro" id="IPR011006">
    <property type="entry name" value="CheY-like_superfamily"/>
</dbReference>
<protein>
    <recommendedName>
        <fullName evidence="5">Sensory transduction protein RegX3</fullName>
    </recommendedName>
</protein>
<dbReference type="InterPro" id="IPR016032">
    <property type="entry name" value="Sig_transdc_resp-reg_C-effctor"/>
</dbReference>
<evidence type="ECO:0000313" key="10">
    <source>
        <dbReference type="EMBL" id="KAB2363231.1"/>
    </source>
</evidence>
<evidence type="ECO:0000256" key="3">
    <source>
        <dbReference type="ARBA" id="ARBA00023125"/>
    </source>
</evidence>
<sequence>MRILLVDDDDRFADALTVALRRQGFEVCRAATGAAALAAPPADLVLLDLGLPDLDGIEVCRRLRAGGDVAIIAVTARGEERDRVLGLRTGADDYLVKPFGIAELAARIDAVIRRVRPAARPVVVAAGGLRVDTARHQVTAADGSPVALTRKEFELLAALARQPGLVVTRERLLIEVWNGVWPGARRTLDVHIATLRAKLGDPALIRTVHGVGYRLAVEDEPAPRAAAAPAGGAATDP</sequence>
<dbReference type="PROSITE" id="PS50110">
    <property type="entry name" value="RESPONSE_REGULATORY"/>
    <property type="match status" value="1"/>
</dbReference>
<reference evidence="10 11" key="1">
    <citation type="submission" date="2019-09" db="EMBL/GenBank/DDBJ databases">
        <title>Actinomadura physcomitrii sp. nov., a novel actinomycete isolated from moss [Physcomitrium sphaericum (Ludw) Fuernr].</title>
        <authorList>
            <person name="Liu C."/>
            <person name="Zhuang X."/>
        </authorList>
    </citation>
    <scope>NUCLEOTIDE SEQUENCE [LARGE SCALE GENOMIC DNA]</scope>
    <source>
        <strain evidence="10 11">CYP1-1B</strain>
    </source>
</reference>
<dbReference type="OrthoDB" id="116118at2"/>
<name>A0A6L3VHA4_9ACTN</name>
<evidence type="ECO:0000256" key="5">
    <source>
        <dbReference type="ARBA" id="ARBA00041201"/>
    </source>
</evidence>
<proteinExistence type="predicted"/>